<feature type="binding site" evidence="15">
    <location>
        <begin position="9"/>
        <end position="16"/>
    </location>
    <ligand>
        <name>NADP(+)</name>
        <dbReference type="ChEBI" id="CHEBI:58349"/>
    </ligand>
</feature>
<keyword evidence="11 16" id="KW-0560">Oxidoreductase</keyword>
<sequence>MNEIKVGLIGFGNIGAGVVRLLQKNAETVQQKVGRGISLKRIADLDITSDRGVTVDPAMLTTDVNDIFNDPEISIVIELIGGYEPAKSFVLKAIEAGKHVVTANKALLALHGDEIYAAAARKGVEVQFEAAVGGGIPVLSAIKGNLSGNRFSSVFGIMNGTCNYILTRMTQEGADFNDVLQSAKELGYAEPDPTFDIEGVDTAHKLAVLASLCFGTKIDFNAIHTEGITAISGIDIRFAEQFGYRIKLLAIGKLTSDNQLEVRVHPTMIPLRNPLADVNGVFNAIHLTGDFVGPVLFYGRGAGQNPTASAIVGDLVALSRSICAGVQNRRSAPLGFQDSSITTLPLKPMEEIVTSVMLRFTAQDQPGVLAGIAGVLGKNGISIESMVQTARHNGGQAVPIVIKTHEAREGAIRAALAEIDSFDFISEKSRLIRIEDNLE</sequence>
<evidence type="ECO:0000256" key="9">
    <source>
        <dbReference type="ARBA" id="ARBA00022723"/>
    </source>
</evidence>
<dbReference type="NCBIfam" id="NF004976">
    <property type="entry name" value="PRK06349.1"/>
    <property type="match status" value="1"/>
</dbReference>
<keyword evidence="9" id="KW-0479">Metal-binding</keyword>
<comment type="catalytic activity">
    <reaction evidence="16">
        <text>L-homoserine + NADP(+) = L-aspartate 4-semialdehyde + NADPH + H(+)</text>
        <dbReference type="Rhea" id="RHEA:15761"/>
        <dbReference type="ChEBI" id="CHEBI:15378"/>
        <dbReference type="ChEBI" id="CHEBI:57476"/>
        <dbReference type="ChEBI" id="CHEBI:57783"/>
        <dbReference type="ChEBI" id="CHEBI:58349"/>
        <dbReference type="ChEBI" id="CHEBI:537519"/>
        <dbReference type="EC" id="1.1.1.3"/>
    </reaction>
</comment>
<dbReference type="EMBL" id="FUWR01000010">
    <property type="protein sequence ID" value="SJZ93469.1"/>
    <property type="molecule type" value="Genomic_DNA"/>
</dbReference>
<accession>A0A1T4PPY5</accession>
<dbReference type="InterPro" id="IPR016204">
    <property type="entry name" value="HDH"/>
</dbReference>
<keyword evidence="8 16" id="KW-0791">Threonine biosynthesis</keyword>
<dbReference type="PANTHER" id="PTHR43331:SF1">
    <property type="entry name" value="HOMOSERINE DEHYDROGENASE"/>
    <property type="match status" value="1"/>
</dbReference>
<protein>
    <recommendedName>
        <fullName evidence="6 16">Homoserine dehydrogenase</fullName>
        <ecNumber evidence="5 16">1.1.1.3</ecNumber>
    </recommendedName>
</protein>
<dbReference type="GO" id="GO:0009088">
    <property type="term" value="P:threonine biosynthetic process"/>
    <property type="evidence" value="ECO:0007669"/>
    <property type="project" value="UniProtKB-UniPathway"/>
</dbReference>
<evidence type="ECO:0000256" key="5">
    <source>
        <dbReference type="ARBA" id="ARBA00013213"/>
    </source>
</evidence>
<dbReference type="OrthoDB" id="9808167at2"/>
<dbReference type="Gene3D" id="3.40.50.720">
    <property type="entry name" value="NAD(P)-binding Rossmann-like Domain"/>
    <property type="match status" value="1"/>
</dbReference>
<dbReference type="PROSITE" id="PS01042">
    <property type="entry name" value="HOMOSER_DHGENASE"/>
    <property type="match status" value="1"/>
</dbReference>
<dbReference type="FunFam" id="3.30.360.10:FF:000005">
    <property type="entry name" value="Homoserine dehydrogenase"/>
    <property type="match status" value="1"/>
</dbReference>
<dbReference type="UniPathway" id="UPA00051">
    <property type="reaction ID" value="UER00465"/>
</dbReference>
<evidence type="ECO:0000256" key="7">
    <source>
        <dbReference type="ARBA" id="ARBA00022605"/>
    </source>
</evidence>
<dbReference type="Gene3D" id="3.30.70.260">
    <property type="match status" value="1"/>
</dbReference>
<feature type="binding site" evidence="15">
    <location>
        <position position="190"/>
    </location>
    <ligand>
        <name>L-homoserine</name>
        <dbReference type="ChEBI" id="CHEBI:57476"/>
    </ligand>
</feature>
<evidence type="ECO:0000256" key="1">
    <source>
        <dbReference type="ARBA" id="ARBA00001920"/>
    </source>
</evidence>
<feature type="domain" description="ACT" evidence="18">
    <location>
        <begin position="357"/>
        <end position="433"/>
    </location>
</feature>
<evidence type="ECO:0000256" key="4">
    <source>
        <dbReference type="ARBA" id="ARBA00006753"/>
    </source>
</evidence>
<evidence type="ECO:0000256" key="16">
    <source>
        <dbReference type="RuleBase" id="RU000579"/>
    </source>
</evidence>
<evidence type="ECO:0000256" key="14">
    <source>
        <dbReference type="PIRSR" id="PIRSR000098-1"/>
    </source>
</evidence>
<dbReference type="AlphaFoldDB" id="A0A1T4PPY5"/>
<dbReference type="InterPro" id="IPR001342">
    <property type="entry name" value="HDH_cat"/>
</dbReference>
<dbReference type="InterPro" id="IPR045865">
    <property type="entry name" value="ACT-like_dom_sf"/>
</dbReference>
<evidence type="ECO:0000256" key="10">
    <source>
        <dbReference type="ARBA" id="ARBA00022857"/>
    </source>
</evidence>
<dbReference type="FunFam" id="3.40.50.720:FF:000062">
    <property type="entry name" value="Homoserine dehydrogenase"/>
    <property type="match status" value="1"/>
</dbReference>
<name>A0A1T4PPY5_9BACT</name>
<dbReference type="Pfam" id="PF01842">
    <property type="entry name" value="ACT"/>
    <property type="match status" value="1"/>
</dbReference>
<dbReference type="EC" id="1.1.1.3" evidence="5 16"/>
<dbReference type="SUPFAM" id="SSF55021">
    <property type="entry name" value="ACT-like"/>
    <property type="match status" value="1"/>
</dbReference>
<dbReference type="PIRSF" id="PIRSF000098">
    <property type="entry name" value="Homoser_dehydrog"/>
    <property type="match status" value="1"/>
</dbReference>
<dbReference type="GO" id="GO:0046872">
    <property type="term" value="F:metal ion binding"/>
    <property type="evidence" value="ECO:0007669"/>
    <property type="project" value="UniProtKB-KW"/>
</dbReference>
<evidence type="ECO:0000256" key="2">
    <source>
        <dbReference type="ARBA" id="ARBA00005056"/>
    </source>
</evidence>
<keyword evidence="7 16" id="KW-0028">Amino-acid biosynthesis</keyword>
<dbReference type="STRING" id="115783.SAMN02745119_02068"/>
<keyword evidence="10 15" id="KW-0521">NADP</keyword>
<comment type="similarity">
    <text evidence="4 17">Belongs to the homoserine dehydrogenase family.</text>
</comment>
<keyword evidence="13 16" id="KW-0486">Methionine biosynthesis</keyword>
<dbReference type="Gene3D" id="3.30.360.10">
    <property type="entry name" value="Dihydrodipicolinate Reductase, domain 2"/>
    <property type="match status" value="1"/>
</dbReference>
<dbReference type="SUPFAM" id="SSF51735">
    <property type="entry name" value="NAD(P)-binding Rossmann-fold domains"/>
    <property type="match status" value="1"/>
</dbReference>
<dbReference type="CDD" id="cd04881">
    <property type="entry name" value="ACT_HSDH-Hom"/>
    <property type="match status" value="1"/>
</dbReference>
<feature type="active site" description="Proton donor" evidence="14">
    <location>
        <position position="205"/>
    </location>
</feature>
<evidence type="ECO:0000256" key="11">
    <source>
        <dbReference type="ARBA" id="ARBA00023002"/>
    </source>
</evidence>
<comment type="pathway">
    <text evidence="2 16">Amino-acid biosynthesis; L-threonine biosynthesis; L-threonine from L-aspartate: step 3/5.</text>
</comment>
<dbReference type="PROSITE" id="PS51671">
    <property type="entry name" value="ACT"/>
    <property type="match status" value="1"/>
</dbReference>
<dbReference type="InterPro" id="IPR002912">
    <property type="entry name" value="ACT_dom"/>
</dbReference>
<evidence type="ECO:0000256" key="17">
    <source>
        <dbReference type="RuleBase" id="RU004171"/>
    </source>
</evidence>
<evidence type="ECO:0000256" key="15">
    <source>
        <dbReference type="PIRSR" id="PIRSR000098-2"/>
    </source>
</evidence>
<feature type="binding site" evidence="15">
    <location>
        <position position="105"/>
    </location>
    <ligand>
        <name>NADPH</name>
        <dbReference type="ChEBI" id="CHEBI:57783"/>
    </ligand>
</feature>
<dbReference type="RefSeq" id="WP_078790350.1">
    <property type="nucleotide sequence ID" value="NZ_FUWR01000010.1"/>
</dbReference>
<gene>
    <name evidence="19" type="ORF">SAMN02745119_02068</name>
</gene>
<proteinExistence type="inferred from homology"/>
<comment type="pathway">
    <text evidence="3 16">Amino-acid biosynthesis; L-methionine biosynthesis via de novo pathway; L-homoserine from L-aspartate: step 3/3.</text>
</comment>
<dbReference type="Proteomes" id="UP000190102">
    <property type="component" value="Unassembled WGS sequence"/>
</dbReference>
<organism evidence="19 20">
    <name type="scientific">Trichlorobacter thiogenes</name>
    <dbReference type="NCBI Taxonomy" id="115783"/>
    <lineage>
        <taxon>Bacteria</taxon>
        <taxon>Pseudomonadati</taxon>
        <taxon>Thermodesulfobacteriota</taxon>
        <taxon>Desulfuromonadia</taxon>
        <taxon>Geobacterales</taxon>
        <taxon>Geobacteraceae</taxon>
        <taxon>Trichlorobacter</taxon>
    </lineage>
</organism>
<dbReference type="InterPro" id="IPR019811">
    <property type="entry name" value="HDH_CS"/>
</dbReference>
<dbReference type="GO" id="GO:0050661">
    <property type="term" value="F:NADP binding"/>
    <property type="evidence" value="ECO:0007669"/>
    <property type="project" value="InterPro"/>
</dbReference>
<evidence type="ECO:0000259" key="18">
    <source>
        <dbReference type="PROSITE" id="PS51671"/>
    </source>
</evidence>
<dbReference type="Pfam" id="PF00742">
    <property type="entry name" value="Homoserine_dh"/>
    <property type="match status" value="1"/>
</dbReference>
<dbReference type="InterPro" id="IPR005106">
    <property type="entry name" value="Asp/hSer_DH_NAD-bd"/>
</dbReference>
<dbReference type="UniPathway" id="UPA00050">
    <property type="reaction ID" value="UER00063"/>
</dbReference>
<comment type="cofactor">
    <cofactor evidence="1">
        <name>a metal cation</name>
        <dbReference type="ChEBI" id="CHEBI:25213"/>
    </cofactor>
</comment>
<evidence type="ECO:0000256" key="6">
    <source>
        <dbReference type="ARBA" id="ARBA00013376"/>
    </source>
</evidence>
<dbReference type="InterPro" id="IPR036291">
    <property type="entry name" value="NAD(P)-bd_dom_sf"/>
</dbReference>
<dbReference type="GO" id="GO:0009086">
    <property type="term" value="P:methionine biosynthetic process"/>
    <property type="evidence" value="ECO:0007669"/>
    <property type="project" value="UniProtKB-KW"/>
</dbReference>
<reference evidence="20" key="1">
    <citation type="submission" date="2017-02" db="EMBL/GenBank/DDBJ databases">
        <authorList>
            <person name="Varghese N."/>
            <person name="Submissions S."/>
        </authorList>
    </citation>
    <scope>NUCLEOTIDE SEQUENCE [LARGE SCALE GENOMIC DNA]</scope>
    <source>
        <strain evidence="20">ATCC BAA-34</strain>
    </source>
</reference>
<dbReference type="GO" id="GO:0004412">
    <property type="term" value="F:homoserine dehydrogenase activity"/>
    <property type="evidence" value="ECO:0007669"/>
    <property type="project" value="UniProtKB-EC"/>
</dbReference>
<evidence type="ECO:0000256" key="8">
    <source>
        <dbReference type="ARBA" id="ARBA00022697"/>
    </source>
</evidence>
<dbReference type="Pfam" id="PF03447">
    <property type="entry name" value="NAD_binding_3"/>
    <property type="match status" value="1"/>
</dbReference>
<keyword evidence="12" id="KW-0520">NAD</keyword>
<dbReference type="SUPFAM" id="SSF55347">
    <property type="entry name" value="Glyceraldehyde-3-phosphate dehydrogenase-like, C-terminal domain"/>
    <property type="match status" value="1"/>
</dbReference>
<evidence type="ECO:0000313" key="20">
    <source>
        <dbReference type="Proteomes" id="UP000190102"/>
    </source>
</evidence>
<dbReference type="PANTHER" id="PTHR43331">
    <property type="entry name" value="HOMOSERINE DEHYDROGENASE"/>
    <property type="match status" value="1"/>
</dbReference>
<evidence type="ECO:0000313" key="19">
    <source>
        <dbReference type="EMBL" id="SJZ93469.1"/>
    </source>
</evidence>
<evidence type="ECO:0000256" key="12">
    <source>
        <dbReference type="ARBA" id="ARBA00023027"/>
    </source>
</evidence>
<evidence type="ECO:0000256" key="3">
    <source>
        <dbReference type="ARBA" id="ARBA00005062"/>
    </source>
</evidence>
<evidence type="ECO:0000256" key="13">
    <source>
        <dbReference type="ARBA" id="ARBA00023167"/>
    </source>
</evidence>
<keyword evidence="20" id="KW-1185">Reference proteome</keyword>